<organism evidence="2 3">
    <name type="scientific">Pseudaminobacter salicylatoxidans</name>
    <dbReference type="NCBI Taxonomy" id="93369"/>
    <lineage>
        <taxon>Bacteria</taxon>
        <taxon>Pseudomonadati</taxon>
        <taxon>Pseudomonadota</taxon>
        <taxon>Alphaproteobacteria</taxon>
        <taxon>Hyphomicrobiales</taxon>
        <taxon>Phyllobacteriaceae</taxon>
        <taxon>Pseudaminobacter</taxon>
    </lineage>
</organism>
<evidence type="ECO:0000313" key="3">
    <source>
        <dbReference type="Proteomes" id="UP000245396"/>
    </source>
</evidence>
<evidence type="ECO:0000256" key="1">
    <source>
        <dbReference type="SAM" id="Phobius"/>
    </source>
</evidence>
<proteinExistence type="predicted"/>
<dbReference type="SUPFAM" id="SSF103473">
    <property type="entry name" value="MFS general substrate transporter"/>
    <property type="match status" value="1"/>
</dbReference>
<keyword evidence="1" id="KW-0812">Transmembrane</keyword>
<gene>
    <name evidence="2" type="ORF">C7441_105172</name>
</gene>
<dbReference type="EMBL" id="QGGG01000005">
    <property type="protein sequence ID" value="PWJ84556.1"/>
    <property type="molecule type" value="Genomic_DNA"/>
</dbReference>
<evidence type="ECO:0008006" key="4">
    <source>
        <dbReference type="Google" id="ProtNLM"/>
    </source>
</evidence>
<feature type="transmembrane region" description="Helical" evidence="1">
    <location>
        <begin position="60"/>
        <end position="78"/>
    </location>
</feature>
<dbReference type="InterPro" id="IPR036259">
    <property type="entry name" value="MFS_trans_sf"/>
</dbReference>
<dbReference type="AlphaFoldDB" id="A0A316C6A1"/>
<comment type="caution">
    <text evidence="2">The sequence shown here is derived from an EMBL/GenBank/DDBJ whole genome shotgun (WGS) entry which is preliminary data.</text>
</comment>
<sequence>MAVLVLSGLGVTIVSVHLLTMLQQRGLSLAEAVALGALIGLAQVAGRIGEMASGGRHHPVWMLAAACALTATGMAMLASGFRVIGLSLVLYGAGNGIFSIAKGALPLAPFGASRYAPIIGRLARPSLIAQALGPTVGAFLLSITGTGQALIVLTALAIANLVLVALLWRQIYQSTSLNACRSGRDLQELDQKTN</sequence>
<keyword evidence="3" id="KW-1185">Reference proteome</keyword>
<evidence type="ECO:0000313" key="2">
    <source>
        <dbReference type="EMBL" id="PWJ84556.1"/>
    </source>
</evidence>
<reference evidence="2 3" key="1">
    <citation type="submission" date="2018-05" db="EMBL/GenBank/DDBJ databases">
        <title>Genomic Encyclopedia of Type Strains, Phase IV (KMG-IV): sequencing the most valuable type-strain genomes for metagenomic binning, comparative biology and taxonomic classification.</title>
        <authorList>
            <person name="Goeker M."/>
        </authorList>
    </citation>
    <scope>NUCLEOTIDE SEQUENCE [LARGE SCALE GENOMIC DNA]</scope>
    <source>
        <strain evidence="2 3">DSM 6986</strain>
    </source>
</reference>
<dbReference type="Proteomes" id="UP000245396">
    <property type="component" value="Unassembled WGS sequence"/>
</dbReference>
<keyword evidence="1" id="KW-1133">Transmembrane helix</keyword>
<feature type="transmembrane region" description="Helical" evidence="1">
    <location>
        <begin position="149"/>
        <end position="168"/>
    </location>
</feature>
<protein>
    <recommendedName>
        <fullName evidence="4">MFS transporter</fullName>
    </recommendedName>
</protein>
<name>A0A316C6A1_PSESE</name>
<feature type="transmembrane region" description="Helical" evidence="1">
    <location>
        <begin position="84"/>
        <end position="105"/>
    </location>
</feature>
<accession>A0A316C6A1</accession>
<keyword evidence="1" id="KW-0472">Membrane</keyword>
<feature type="transmembrane region" description="Helical" evidence="1">
    <location>
        <begin position="28"/>
        <end position="48"/>
    </location>
</feature>